<protein>
    <submittedName>
        <fullName evidence="9">Glycerol-3-phosphate ABC transporter permease</fullName>
    </submittedName>
</protein>
<sequence length="279" mass="31048">MNPIAGRSRAFRIAGYLAMLLVLATIALPLYWVLVTSFKTPDMVYIQPPAWWPDPVTADPYSRVVEQVPFLRYFTNSLIITGALVTAKLVLGILSAYAFVYLRFPGRGLVFMLVLAALMVPNQITVISNYALISQLGWINTFQGIIFPLAGVAFGTFLMRNHFLTLPFEIIEAARMDGCGHMKLLLRVLLPMSWPTVVAFALITIVNEWNEYLWPFLVASDETVAPLQVGLARLISTDAYIDWPMVMAATILTITPILIVFLLLQRHMIKGLTSGAVKG</sequence>
<reference evidence="9 10" key="1">
    <citation type="submission" date="2016-04" db="EMBL/GenBank/DDBJ databases">
        <title>Complete genome sequence of Dietzia lutea YIM 80766T, a strain isolated from desert soil in Egypt.</title>
        <authorList>
            <person name="Zhao J."/>
            <person name="Hu B."/>
            <person name="Geng S."/>
            <person name="Nie Y."/>
            <person name="Tang Y."/>
        </authorList>
    </citation>
    <scope>NUCLEOTIDE SEQUENCE [LARGE SCALE GENOMIC DNA]</scope>
    <source>
        <strain evidence="9 10">YIM 80766</strain>
    </source>
</reference>
<dbReference type="PANTHER" id="PTHR43744:SF13">
    <property type="entry name" value="SN-GLYCEROL-3-PHOSPHATE TRANSPORT INTEGRAL MEMBRANE PROTEIN ABC TRANSPORTER UGPE-RELATED"/>
    <property type="match status" value="1"/>
</dbReference>
<keyword evidence="5 7" id="KW-1133">Transmembrane helix</keyword>
<dbReference type="CDD" id="cd06261">
    <property type="entry name" value="TM_PBP2"/>
    <property type="match status" value="1"/>
</dbReference>
<evidence type="ECO:0000256" key="7">
    <source>
        <dbReference type="RuleBase" id="RU363032"/>
    </source>
</evidence>
<evidence type="ECO:0000256" key="6">
    <source>
        <dbReference type="ARBA" id="ARBA00023136"/>
    </source>
</evidence>
<dbReference type="RefSeq" id="WP_108848580.1">
    <property type="nucleotide sequence ID" value="NZ_CP015449.1"/>
</dbReference>
<dbReference type="Proteomes" id="UP000244928">
    <property type="component" value="Chromosome"/>
</dbReference>
<evidence type="ECO:0000256" key="4">
    <source>
        <dbReference type="ARBA" id="ARBA00022692"/>
    </source>
</evidence>
<dbReference type="KEGG" id="dlu:A6035_14740"/>
<evidence type="ECO:0000313" key="9">
    <source>
        <dbReference type="EMBL" id="AWH93230.1"/>
    </source>
</evidence>
<comment type="subcellular location">
    <subcellularLocation>
        <location evidence="1 7">Cell membrane</location>
        <topology evidence="1 7">Multi-pass membrane protein</topology>
    </subcellularLocation>
</comment>
<organism evidence="9 10">
    <name type="scientific">Dietzia lutea</name>
    <dbReference type="NCBI Taxonomy" id="546160"/>
    <lineage>
        <taxon>Bacteria</taxon>
        <taxon>Bacillati</taxon>
        <taxon>Actinomycetota</taxon>
        <taxon>Actinomycetes</taxon>
        <taxon>Mycobacteriales</taxon>
        <taxon>Dietziaceae</taxon>
        <taxon>Dietzia</taxon>
    </lineage>
</organism>
<dbReference type="Gene3D" id="1.10.3720.10">
    <property type="entry name" value="MetI-like"/>
    <property type="match status" value="1"/>
</dbReference>
<keyword evidence="4 7" id="KW-0812">Transmembrane</keyword>
<comment type="similarity">
    <text evidence="7">Belongs to the binding-protein-dependent transport system permease family.</text>
</comment>
<feature type="transmembrane region" description="Helical" evidence="7">
    <location>
        <begin position="78"/>
        <end position="102"/>
    </location>
</feature>
<dbReference type="PROSITE" id="PS50928">
    <property type="entry name" value="ABC_TM1"/>
    <property type="match status" value="1"/>
</dbReference>
<accession>A0A2S1RAA9</accession>
<evidence type="ECO:0000256" key="2">
    <source>
        <dbReference type="ARBA" id="ARBA00022448"/>
    </source>
</evidence>
<feature type="domain" description="ABC transmembrane type-1" evidence="8">
    <location>
        <begin position="74"/>
        <end position="264"/>
    </location>
</feature>
<feature type="transmembrane region" description="Helical" evidence="7">
    <location>
        <begin position="184"/>
        <end position="206"/>
    </location>
</feature>
<dbReference type="SUPFAM" id="SSF161098">
    <property type="entry name" value="MetI-like"/>
    <property type="match status" value="1"/>
</dbReference>
<evidence type="ECO:0000256" key="1">
    <source>
        <dbReference type="ARBA" id="ARBA00004651"/>
    </source>
</evidence>
<keyword evidence="2 7" id="KW-0813">Transport</keyword>
<dbReference type="AlphaFoldDB" id="A0A2S1RAA9"/>
<dbReference type="EMBL" id="CP015449">
    <property type="protein sequence ID" value="AWH93230.1"/>
    <property type="molecule type" value="Genomic_DNA"/>
</dbReference>
<feature type="transmembrane region" description="Helical" evidence="7">
    <location>
        <begin position="109"/>
        <end position="133"/>
    </location>
</feature>
<evidence type="ECO:0000313" key="10">
    <source>
        <dbReference type="Proteomes" id="UP000244928"/>
    </source>
</evidence>
<dbReference type="InterPro" id="IPR035906">
    <property type="entry name" value="MetI-like_sf"/>
</dbReference>
<dbReference type="InterPro" id="IPR000515">
    <property type="entry name" value="MetI-like"/>
</dbReference>
<dbReference type="Pfam" id="PF00528">
    <property type="entry name" value="BPD_transp_1"/>
    <property type="match status" value="1"/>
</dbReference>
<keyword evidence="6 7" id="KW-0472">Membrane</keyword>
<name>A0A2S1RAA9_9ACTN</name>
<keyword evidence="10" id="KW-1185">Reference proteome</keyword>
<dbReference type="GO" id="GO:0005886">
    <property type="term" value="C:plasma membrane"/>
    <property type="evidence" value="ECO:0007669"/>
    <property type="project" value="UniProtKB-SubCell"/>
</dbReference>
<dbReference type="OrthoDB" id="2063054at2"/>
<evidence type="ECO:0000256" key="3">
    <source>
        <dbReference type="ARBA" id="ARBA00022475"/>
    </source>
</evidence>
<feature type="transmembrane region" description="Helical" evidence="7">
    <location>
        <begin position="145"/>
        <end position="163"/>
    </location>
</feature>
<gene>
    <name evidence="9" type="ORF">A6035_14740</name>
</gene>
<keyword evidence="3" id="KW-1003">Cell membrane</keyword>
<evidence type="ECO:0000256" key="5">
    <source>
        <dbReference type="ARBA" id="ARBA00022989"/>
    </source>
</evidence>
<feature type="transmembrane region" description="Helical" evidence="7">
    <location>
        <begin position="243"/>
        <end position="264"/>
    </location>
</feature>
<dbReference type="GO" id="GO:0055085">
    <property type="term" value="P:transmembrane transport"/>
    <property type="evidence" value="ECO:0007669"/>
    <property type="project" value="InterPro"/>
</dbReference>
<evidence type="ECO:0000259" key="8">
    <source>
        <dbReference type="PROSITE" id="PS50928"/>
    </source>
</evidence>
<feature type="transmembrane region" description="Helical" evidence="7">
    <location>
        <begin position="12"/>
        <end position="34"/>
    </location>
</feature>
<dbReference type="PANTHER" id="PTHR43744">
    <property type="entry name" value="ABC TRANSPORTER PERMEASE PROTEIN MG189-RELATED-RELATED"/>
    <property type="match status" value="1"/>
</dbReference>
<proteinExistence type="inferred from homology"/>